<feature type="transmembrane region" description="Helical" evidence="6">
    <location>
        <begin position="142"/>
        <end position="159"/>
    </location>
</feature>
<dbReference type="Pfam" id="PF00892">
    <property type="entry name" value="EamA"/>
    <property type="match status" value="2"/>
</dbReference>
<geneLocation type="plasmid" evidence="9 10">
    <name>p1</name>
</geneLocation>
<feature type="transmembrane region" description="Helical" evidence="6">
    <location>
        <begin position="118"/>
        <end position="137"/>
    </location>
</feature>
<feature type="transmembrane region" description="Helical" evidence="6">
    <location>
        <begin position="226"/>
        <end position="246"/>
    </location>
</feature>
<dbReference type="EMBL" id="CP032340">
    <property type="protein sequence ID" value="QCO11337.1"/>
    <property type="molecule type" value="Genomic_DNA"/>
</dbReference>
<dbReference type="GeneID" id="56453295"/>
<feature type="transmembrane region" description="Helical" evidence="6">
    <location>
        <begin position="26"/>
        <end position="47"/>
    </location>
</feature>
<feature type="domain" description="EamA" evidence="7">
    <location>
        <begin position="26"/>
        <end position="159"/>
    </location>
</feature>
<dbReference type="Proteomes" id="UP001277471">
    <property type="component" value="Unassembled WGS sequence"/>
</dbReference>
<evidence type="ECO:0000256" key="1">
    <source>
        <dbReference type="ARBA" id="ARBA00004141"/>
    </source>
</evidence>
<feature type="domain" description="EamA" evidence="7">
    <location>
        <begin position="169"/>
        <end position="295"/>
    </location>
</feature>
<evidence type="ECO:0000313" key="8">
    <source>
        <dbReference type="EMBL" id="MDX5951128.1"/>
    </source>
</evidence>
<dbReference type="SUPFAM" id="SSF103481">
    <property type="entry name" value="Multidrug resistance efflux transporter EmrE"/>
    <property type="match status" value="2"/>
</dbReference>
<dbReference type="GO" id="GO:0016020">
    <property type="term" value="C:membrane"/>
    <property type="evidence" value="ECO:0007669"/>
    <property type="project" value="UniProtKB-SubCell"/>
</dbReference>
<evidence type="ECO:0000256" key="5">
    <source>
        <dbReference type="ARBA" id="ARBA00023136"/>
    </source>
</evidence>
<dbReference type="EMBL" id="JAWXYC010000003">
    <property type="protein sequence ID" value="MDX5951128.1"/>
    <property type="molecule type" value="Genomic_DNA"/>
</dbReference>
<keyword evidence="5 6" id="KW-0472">Membrane</keyword>
<feature type="transmembrane region" description="Helical" evidence="6">
    <location>
        <begin position="283"/>
        <end position="300"/>
    </location>
</feature>
<dbReference type="PANTHER" id="PTHR22911">
    <property type="entry name" value="ACYL-MALONYL CONDENSING ENZYME-RELATED"/>
    <property type="match status" value="1"/>
</dbReference>
<comment type="subcellular location">
    <subcellularLocation>
        <location evidence="1">Membrane</location>
        <topology evidence="1">Multi-pass membrane protein</topology>
    </subcellularLocation>
</comment>
<sequence length="320" mass="34467">MTAPPLSPAPTRPATPRHIRVENIPLGIVMMLGSVLLFSVMNVLVKLLSETYPVIEVTFFRNAMALIPVAVVISLQGGWINSLRTERPMGHVWRSVVGLTAMSLTFWSFNLLPLGDAVALNFSAPLFLTALSVPLLGEKVGIYRWSAVLVGFVGVLIMVRPSGEMLTHLGALVALGAAFCQSFAMVAIRQLSKTERANTIVFYFTAITTLILALVMPFVWVTPHNLTDFALLSATGVLGGGAQLFLTRAYSLAPAAVVAPFNYASLLWAVLFGWMLWGEMPTLHMVLGAAVVAVSGLYILHRETRRRLPPSPPAMGGGGD</sequence>
<feature type="transmembrane region" description="Helical" evidence="6">
    <location>
        <begin position="200"/>
        <end position="220"/>
    </location>
</feature>
<evidence type="ECO:0000313" key="11">
    <source>
        <dbReference type="Proteomes" id="UP001277471"/>
    </source>
</evidence>
<gene>
    <name evidence="9" type="ORF">D3868_20300</name>
    <name evidence="8" type="ORF">SIM66_07970</name>
</gene>
<proteinExistence type="inferred from homology"/>
<name>A0A0P0FAQ3_AZOBR</name>
<evidence type="ECO:0000256" key="4">
    <source>
        <dbReference type="ARBA" id="ARBA00022989"/>
    </source>
</evidence>
<dbReference type="InterPro" id="IPR000620">
    <property type="entry name" value="EamA_dom"/>
</dbReference>
<dbReference type="AlphaFoldDB" id="A0A0P0FAQ3"/>
<evidence type="ECO:0000256" key="6">
    <source>
        <dbReference type="SAM" id="Phobius"/>
    </source>
</evidence>
<dbReference type="PANTHER" id="PTHR22911:SF6">
    <property type="entry name" value="SOLUTE CARRIER FAMILY 35 MEMBER G1"/>
    <property type="match status" value="1"/>
</dbReference>
<dbReference type="Proteomes" id="UP000298774">
    <property type="component" value="Plasmid p1"/>
</dbReference>
<feature type="transmembrane region" description="Helical" evidence="6">
    <location>
        <begin position="59"/>
        <end position="80"/>
    </location>
</feature>
<reference evidence="8 11" key="2">
    <citation type="submission" date="2023-11" db="EMBL/GenBank/DDBJ databases">
        <title>MicrobeMod: A computational toolkit for identifying prokaryotic methylation and restriction-modification with nanopore sequencing.</title>
        <authorList>
            <person name="Crits-Christoph A."/>
            <person name="Kang S.C."/>
            <person name="Lee H."/>
            <person name="Ostrov N."/>
        </authorList>
    </citation>
    <scope>NUCLEOTIDE SEQUENCE [LARGE SCALE GENOMIC DNA]</scope>
    <source>
        <strain evidence="8 11">ATCC 29145</strain>
    </source>
</reference>
<reference evidence="9 10" key="1">
    <citation type="submission" date="2018-09" db="EMBL/GenBank/DDBJ databases">
        <title>Whole genome based analysis of evolution and adaptive divergence in Indian and Brazilian strains of Azospirillum brasilense.</title>
        <authorList>
            <person name="Singh C."/>
            <person name="Tripathi A.K."/>
        </authorList>
    </citation>
    <scope>NUCLEOTIDE SEQUENCE [LARGE SCALE GENOMIC DNA]</scope>
    <source>
        <strain evidence="9 10">MTCC4038</strain>
        <plasmid evidence="9 10">p1</plasmid>
    </source>
</reference>
<evidence type="ECO:0000259" key="7">
    <source>
        <dbReference type="Pfam" id="PF00892"/>
    </source>
</evidence>
<keyword evidence="11" id="KW-1185">Reference proteome</keyword>
<comment type="similarity">
    <text evidence="2">Belongs to the drug/metabolite transporter (DMT) superfamily. 10 TMS drug/metabolite exporter (DME) (TC 2.A.7.3) family.</text>
</comment>
<feature type="transmembrane region" description="Helical" evidence="6">
    <location>
        <begin position="165"/>
        <end position="188"/>
    </location>
</feature>
<evidence type="ECO:0000313" key="9">
    <source>
        <dbReference type="EMBL" id="QCO11337.1"/>
    </source>
</evidence>
<dbReference type="KEGG" id="abf:AMK58_17105"/>
<evidence type="ECO:0000256" key="3">
    <source>
        <dbReference type="ARBA" id="ARBA00022692"/>
    </source>
</evidence>
<accession>A0A0P0FAQ3</accession>
<keyword evidence="4 6" id="KW-1133">Transmembrane helix</keyword>
<keyword evidence="3 6" id="KW-0812">Transmembrane</keyword>
<evidence type="ECO:0000313" key="10">
    <source>
        <dbReference type="Proteomes" id="UP000298774"/>
    </source>
</evidence>
<keyword evidence="9" id="KW-0614">Plasmid</keyword>
<organism evidence="9 10">
    <name type="scientific">Azospirillum brasilense</name>
    <dbReference type="NCBI Taxonomy" id="192"/>
    <lineage>
        <taxon>Bacteria</taxon>
        <taxon>Pseudomonadati</taxon>
        <taxon>Pseudomonadota</taxon>
        <taxon>Alphaproteobacteria</taxon>
        <taxon>Rhodospirillales</taxon>
        <taxon>Azospirillaceae</taxon>
        <taxon>Azospirillum</taxon>
    </lineage>
</organism>
<protein>
    <submittedName>
        <fullName evidence="9">DMT family transporter</fullName>
    </submittedName>
</protein>
<evidence type="ECO:0000256" key="2">
    <source>
        <dbReference type="ARBA" id="ARBA00009853"/>
    </source>
</evidence>
<dbReference type="InterPro" id="IPR037185">
    <property type="entry name" value="EmrE-like"/>
</dbReference>
<feature type="transmembrane region" description="Helical" evidence="6">
    <location>
        <begin position="253"/>
        <end position="277"/>
    </location>
</feature>
<dbReference type="RefSeq" id="WP_035676179.1">
    <property type="nucleotide sequence ID" value="NZ_CP012915.1"/>
</dbReference>